<name>A0AAW1DDZ5_9HEMI</name>
<keyword evidence="4" id="KW-1185">Reference proteome</keyword>
<feature type="region of interest" description="Disordered" evidence="1">
    <location>
        <begin position="100"/>
        <end position="159"/>
    </location>
</feature>
<feature type="compositionally biased region" description="Basic and acidic residues" evidence="1">
    <location>
        <begin position="149"/>
        <end position="159"/>
    </location>
</feature>
<protein>
    <submittedName>
        <fullName evidence="3">Uncharacterized protein</fullName>
    </submittedName>
</protein>
<dbReference type="AlphaFoldDB" id="A0AAW1DDZ5"/>
<feature type="compositionally biased region" description="Acidic residues" evidence="1">
    <location>
        <begin position="136"/>
        <end position="148"/>
    </location>
</feature>
<gene>
    <name evidence="3" type="ORF">O3M35_007142</name>
</gene>
<keyword evidence="2" id="KW-0732">Signal</keyword>
<evidence type="ECO:0000313" key="3">
    <source>
        <dbReference type="EMBL" id="KAK9507237.1"/>
    </source>
</evidence>
<sequence>MFQRILYIILVYLLVDNICIAAENDNRIQSRLKRYEQFSEEEIPDDWAKSRPSDEECDGWLQCLMDFFFGAADMARGHPGGVFTRMMDWVKKTWCRMTNQCDDSDPYPEPSPDFIRPTVASSNPQPADQTTTIAADPEEPSAEEVTETVEEKKDANDVQ</sequence>
<organism evidence="3 4">
    <name type="scientific">Rhynocoris fuscipes</name>
    <dbReference type="NCBI Taxonomy" id="488301"/>
    <lineage>
        <taxon>Eukaryota</taxon>
        <taxon>Metazoa</taxon>
        <taxon>Ecdysozoa</taxon>
        <taxon>Arthropoda</taxon>
        <taxon>Hexapoda</taxon>
        <taxon>Insecta</taxon>
        <taxon>Pterygota</taxon>
        <taxon>Neoptera</taxon>
        <taxon>Paraneoptera</taxon>
        <taxon>Hemiptera</taxon>
        <taxon>Heteroptera</taxon>
        <taxon>Panheteroptera</taxon>
        <taxon>Cimicomorpha</taxon>
        <taxon>Reduviidae</taxon>
        <taxon>Harpactorinae</taxon>
        <taxon>Harpactorini</taxon>
        <taxon>Rhynocoris</taxon>
    </lineage>
</organism>
<evidence type="ECO:0000256" key="1">
    <source>
        <dbReference type="SAM" id="MobiDB-lite"/>
    </source>
</evidence>
<dbReference type="EMBL" id="JAPXFL010000004">
    <property type="protein sequence ID" value="KAK9507237.1"/>
    <property type="molecule type" value="Genomic_DNA"/>
</dbReference>
<dbReference type="Proteomes" id="UP001461498">
    <property type="component" value="Unassembled WGS sequence"/>
</dbReference>
<feature type="compositionally biased region" description="Polar residues" evidence="1">
    <location>
        <begin position="119"/>
        <end position="133"/>
    </location>
</feature>
<feature type="chain" id="PRO_5043810856" evidence="2">
    <location>
        <begin position="22"/>
        <end position="159"/>
    </location>
</feature>
<feature type="signal peptide" evidence="2">
    <location>
        <begin position="1"/>
        <end position="21"/>
    </location>
</feature>
<comment type="caution">
    <text evidence="3">The sequence shown here is derived from an EMBL/GenBank/DDBJ whole genome shotgun (WGS) entry which is preliminary data.</text>
</comment>
<proteinExistence type="predicted"/>
<accession>A0AAW1DDZ5</accession>
<evidence type="ECO:0000313" key="4">
    <source>
        <dbReference type="Proteomes" id="UP001461498"/>
    </source>
</evidence>
<reference evidence="3 4" key="1">
    <citation type="submission" date="2022-12" db="EMBL/GenBank/DDBJ databases">
        <title>Chromosome-level genome assembly of true bugs.</title>
        <authorList>
            <person name="Ma L."/>
            <person name="Li H."/>
        </authorList>
    </citation>
    <scope>NUCLEOTIDE SEQUENCE [LARGE SCALE GENOMIC DNA]</scope>
    <source>
        <strain evidence="3">Lab_2022b</strain>
    </source>
</reference>
<evidence type="ECO:0000256" key="2">
    <source>
        <dbReference type="SAM" id="SignalP"/>
    </source>
</evidence>